<dbReference type="Pfam" id="PF00001">
    <property type="entry name" value="7tm_1"/>
    <property type="match status" value="1"/>
</dbReference>
<dbReference type="GO" id="GO:0005886">
    <property type="term" value="C:plasma membrane"/>
    <property type="evidence" value="ECO:0007669"/>
    <property type="project" value="UniProtKB-SubCell"/>
</dbReference>
<evidence type="ECO:0000256" key="6">
    <source>
        <dbReference type="ARBA" id="ARBA00023040"/>
    </source>
</evidence>
<reference evidence="13 14" key="2">
    <citation type="submission" date="2019-01" db="EMBL/GenBank/DDBJ databases">
        <title>The decoding of complex shrimp genome reveals the adaptation for benthos swimmer, frequently molting mechanism and breeding impact on genome.</title>
        <authorList>
            <person name="Sun Y."/>
            <person name="Gao Y."/>
            <person name="Yu Y."/>
        </authorList>
    </citation>
    <scope>NUCLEOTIDE SEQUENCE [LARGE SCALE GENOMIC DNA]</scope>
    <source>
        <tissue evidence="13">Muscle</tissue>
    </source>
</reference>
<keyword evidence="9" id="KW-0807">Transducer</keyword>
<keyword evidence="3" id="KW-1003">Cell membrane</keyword>
<evidence type="ECO:0000256" key="1">
    <source>
        <dbReference type="ARBA" id="ARBA00004651"/>
    </source>
</evidence>
<evidence type="ECO:0000256" key="11">
    <source>
        <dbReference type="SAM" id="Phobius"/>
    </source>
</evidence>
<evidence type="ECO:0000256" key="10">
    <source>
        <dbReference type="SAM" id="MobiDB-lite"/>
    </source>
</evidence>
<evidence type="ECO:0000259" key="12">
    <source>
        <dbReference type="PROSITE" id="PS50262"/>
    </source>
</evidence>
<accession>A0A3R7LTN9</accession>
<dbReference type="PANTHER" id="PTHR24249:SF406">
    <property type="entry name" value="G-PROTEIN COUPLED RECEPTORS FAMILY 1 PROFILE DOMAIN-CONTAINING PROTEIN"/>
    <property type="match status" value="1"/>
</dbReference>
<name>A0A3R7LTN9_PENVA</name>
<keyword evidence="4 11" id="KW-0812">Transmembrane</keyword>
<feature type="compositionally biased region" description="Low complexity" evidence="10">
    <location>
        <begin position="463"/>
        <end position="483"/>
    </location>
</feature>
<sequence>MWLDLVTFSRDLCLPPTPDPRRKRAGAKQQINKYWSRVVVRGQSNFSVHNAFGVGDRRVLLRRAFHRRLRRAADGGLFIGIIRRRQREAQTLFLLQDEWLAGGSCAALGSAWFTLHVAALWTLTALNVDKYVAIASPLHYARFVSPGRVGAALSVSWALSAALCALPLVAPGLRSTQRAPGCFLPDVAAAAPLVGRSYALVLALLGYFLPALLVAAANGRILVIARHHRHRIVSALWDVTVSAQATVTPQRSHFYLTRYRGRSAANTVFHFVGTLFILYLPSACCLLYEAMARARVPASVSATNFVLLAFAPAVNGFVYGVKSKVLRKNFKNFLRKRLYRSEVNYEIQSRAPSAPASRRPSITPSISLPLQQKLQRRMSEILIQPASASTPTDAGAKLVRRSSELSFRPRGSTSSIPRDVGSCARPGADPHALPASAPRPGRGRAAGGRQHEQASASPTSPLARTPCAPSRPSPRRAAWTPSRSARRRRRRRRRRRSCPTTAVAAPRALRQEQAEEPRLRDDLPVHGGVRRRGRAVSAAQRLPAAPRVVVVRQLLRGRRVADGLGQRHAGRLEPVPLRFRKKAMFRNNGLRFDFSKLSLERIDSEDVRQSVDYGDAREQGDADSPVTPPVAPPPGDGPPTRNPVLANGKFVNKTNGHHEIAVMNKRKILETAENV</sequence>
<reference evidence="13 14" key="1">
    <citation type="submission" date="2018-04" db="EMBL/GenBank/DDBJ databases">
        <authorList>
            <person name="Zhang X."/>
            <person name="Yuan J."/>
            <person name="Li F."/>
            <person name="Xiang J."/>
        </authorList>
    </citation>
    <scope>NUCLEOTIDE SEQUENCE [LARGE SCALE GENOMIC DNA]</scope>
    <source>
        <tissue evidence="13">Muscle</tissue>
    </source>
</reference>
<feature type="transmembrane region" description="Helical" evidence="11">
    <location>
        <begin position="198"/>
        <end position="223"/>
    </location>
</feature>
<evidence type="ECO:0000313" key="13">
    <source>
        <dbReference type="EMBL" id="ROT62599.1"/>
    </source>
</evidence>
<feature type="compositionally biased region" description="Pro residues" evidence="10">
    <location>
        <begin position="626"/>
        <end position="641"/>
    </location>
</feature>
<keyword evidence="14" id="KW-1185">Reference proteome</keyword>
<feature type="transmembrane region" description="Helical" evidence="11">
    <location>
        <begin position="268"/>
        <end position="290"/>
    </location>
</feature>
<feature type="domain" description="G-protein coupled receptors family 1 profile" evidence="12">
    <location>
        <begin position="44"/>
        <end position="319"/>
    </location>
</feature>
<feature type="transmembrane region" description="Helical" evidence="11">
    <location>
        <begin position="302"/>
        <end position="321"/>
    </location>
</feature>
<feature type="region of interest" description="Disordered" evidence="10">
    <location>
        <begin position="383"/>
        <end position="517"/>
    </location>
</feature>
<dbReference type="CDD" id="cd00637">
    <property type="entry name" value="7tm_classA_rhodopsin-like"/>
    <property type="match status" value="1"/>
</dbReference>
<evidence type="ECO:0000256" key="2">
    <source>
        <dbReference type="ARBA" id="ARBA00010663"/>
    </source>
</evidence>
<evidence type="ECO:0000256" key="3">
    <source>
        <dbReference type="ARBA" id="ARBA00022475"/>
    </source>
</evidence>
<feature type="transmembrane region" description="Helical" evidence="11">
    <location>
        <begin position="149"/>
        <end position="170"/>
    </location>
</feature>
<dbReference type="AlphaFoldDB" id="A0A3R7LTN9"/>
<keyword evidence="6" id="KW-0297">G-protein coupled receptor</keyword>
<keyword evidence="7 11" id="KW-0472">Membrane</keyword>
<proteinExistence type="inferred from homology"/>
<dbReference type="GO" id="GO:0004930">
    <property type="term" value="F:G protein-coupled receptor activity"/>
    <property type="evidence" value="ECO:0007669"/>
    <property type="project" value="UniProtKB-KW"/>
</dbReference>
<comment type="similarity">
    <text evidence="2">Belongs to the G-protein coupled receptor 1 family.</text>
</comment>
<feature type="transmembrane region" description="Helical" evidence="11">
    <location>
        <begin position="99"/>
        <end position="128"/>
    </location>
</feature>
<dbReference type="OrthoDB" id="6159456at2759"/>
<organism evidence="13 14">
    <name type="scientific">Penaeus vannamei</name>
    <name type="common">Whiteleg shrimp</name>
    <name type="synonym">Litopenaeus vannamei</name>
    <dbReference type="NCBI Taxonomy" id="6689"/>
    <lineage>
        <taxon>Eukaryota</taxon>
        <taxon>Metazoa</taxon>
        <taxon>Ecdysozoa</taxon>
        <taxon>Arthropoda</taxon>
        <taxon>Crustacea</taxon>
        <taxon>Multicrustacea</taxon>
        <taxon>Malacostraca</taxon>
        <taxon>Eumalacostraca</taxon>
        <taxon>Eucarida</taxon>
        <taxon>Decapoda</taxon>
        <taxon>Dendrobranchiata</taxon>
        <taxon>Penaeoidea</taxon>
        <taxon>Penaeidae</taxon>
        <taxon>Penaeus</taxon>
    </lineage>
</organism>
<feature type="compositionally biased region" description="Basic residues" evidence="10">
    <location>
        <begin position="484"/>
        <end position="497"/>
    </location>
</feature>
<evidence type="ECO:0000256" key="9">
    <source>
        <dbReference type="ARBA" id="ARBA00023224"/>
    </source>
</evidence>
<feature type="compositionally biased region" description="Basic and acidic residues" evidence="10">
    <location>
        <begin position="608"/>
        <end position="620"/>
    </location>
</feature>
<dbReference type="InterPro" id="IPR000276">
    <property type="entry name" value="GPCR_Rhodpsn"/>
</dbReference>
<evidence type="ECO:0000313" key="14">
    <source>
        <dbReference type="Proteomes" id="UP000283509"/>
    </source>
</evidence>
<dbReference type="SUPFAM" id="SSF81321">
    <property type="entry name" value="Family A G protein-coupled receptor-like"/>
    <property type="match status" value="1"/>
</dbReference>
<evidence type="ECO:0000256" key="7">
    <source>
        <dbReference type="ARBA" id="ARBA00023136"/>
    </source>
</evidence>
<dbReference type="Proteomes" id="UP000283509">
    <property type="component" value="Unassembled WGS sequence"/>
</dbReference>
<keyword evidence="5 11" id="KW-1133">Transmembrane helix</keyword>
<dbReference type="InterPro" id="IPR050569">
    <property type="entry name" value="TAAR"/>
</dbReference>
<comment type="subcellular location">
    <subcellularLocation>
        <location evidence="1">Cell membrane</location>
        <topology evidence="1">Multi-pass membrane protein</topology>
    </subcellularLocation>
</comment>
<protein>
    <recommendedName>
        <fullName evidence="12">G-protein coupled receptors family 1 profile domain-containing protein</fullName>
    </recommendedName>
</protein>
<dbReference type="InterPro" id="IPR017452">
    <property type="entry name" value="GPCR_Rhodpsn_7TM"/>
</dbReference>
<gene>
    <name evidence="13" type="ORF">C7M84_019552</name>
</gene>
<dbReference type="PANTHER" id="PTHR24249">
    <property type="entry name" value="HISTAMINE RECEPTOR-RELATED G-PROTEIN COUPLED RECEPTOR"/>
    <property type="match status" value="1"/>
</dbReference>
<evidence type="ECO:0000256" key="8">
    <source>
        <dbReference type="ARBA" id="ARBA00023170"/>
    </source>
</evidence>
<keyword evidence="8" id="KW-0675">Receptor</keyword>
<comment type="caution">
    <text evidence="13">The sequence shown here is derived from an EMBL/GenBank/DDBJ whole genome shotgun (WGS) entry which is preliminary data.</text>
</comment>
<feature type="region of interest" description="Disordered" evidence="10">
    <location>
        <begin position="608"/>
        <end position="643"/>
    </location>
</feature>
<feature type="compositionally biased region" description="Polar residues" evidence="10">
    <location>
        <begin position="453"/>
        <end position="462"/>
    </location>
</feature>
<dbReference type="PROSITE" id="PS50262">
    <property type="entry name" value="G_PROTEIN_RECEP_F1_2"/>
    <property type="match status" value="1"/>
</dbReference>
<evidence type="ECO:0000256" key="4">
    <source>
        <dbReference type="ARBA" id="ARBA00022692"/>
    </source>
</evidence>
<dbReference type="EMBL" id="QCYY01003613">
    <property type="protein sequence ID" value="ROT62599.1"/>
    <property type="molecule type" value="Genomic_DNA"/>
</dbReference>
<dbReference type="PRINTS" id="PR00237">
    <property type="entry name" value="GPCRRHODOPSN"/>
</dbReference>
<dbReference type="Gene3D" id="1.20.1070.10">
    <property type="entry name" value="Rhodopsin 7-helix transmembrane proteins"/>
    <property type="match status" value="1"/>
</dbReference>
<evidence type="ECO:0000256" key="5">
    <source>
        <dbReference type="ARBA" id="ARBA00022989"/>
    </source>
</evidence>